<accession>A0A428Z4X4</accession>
<name>A0A428Z4X4_KIBAR</name>
<dbReference type="EMBL" id="QHKI01000025">
    <property type="protein sequence ID" value="RSM81655.1"/>
    <property type="molecule type" value="Genomic_DNA"/>
</dbReference>
<dbReference type="InterPro" id="IPR050641">
    <property type="entry name" value="RIFMO-like"/>
</dbReference>
<dbReference type="PANTHER" id="PTHR43004">
    <property type="entry name" value="TRK SYSTEM POTASSIUM UPTAKE PROTEIN"/>
    <property type="match status" value="1"/>
</dbReference>
<dbReference type="Proteomes" id="UP000287547">
    <property type="component" value="Unassembled WGS sequence"/>
</dbReference>
<dbReference type="InterPro" id="IPR036188">
    <property type="entry name" value="FAD/NAD-bd_sf"/>
</dbReference>
<dbReference type="PRINTS" id="PR00420">
    <property type="entry name" value="RNGMNOXGNASE"/>
</dbReference>
<keyword evidence="3" id="KW-0274">FAD</keyword>
<keyword evidence="2" id="KW-0285">Flavoprotein</keyword>
<gene>
    <name evidence="5" type="ORF">DMH04_27700</name>
</gene>
<proteinExistence type="predicted"/>
<dbReference type="GO" id="GO:0071949">
    <property type="term" value="F:FAD binding"/>
    <property type="evidence" value="ECO:0007669"/>
    <property type="project" value="InterPro"/>
</dbReference>
<evidence type="ECO:0000259" key="4">
    <source>
        <dbReference type="Pfam" id="PF01494"/>
    </source>
</evidence>
<sequence length="492" mass="52714">MSEFDADVIIVGAGPTGLMLAGELGLAGVEAVVLDRLAEPMKQSRALGFSARTIEEFDQRGLLPRFGELHTIPFGHFGGLPLNYQIIEGGSYGARGKPQSLTEGVLAGWAAEQGVAVCRNYDVTGLSQDAEGVTVDVTTPDGPEKLRARYVAGCDGGRSAVRKLIDVDFPGTDPVIELWFADIAGLELRPRFAGERVPGGYVMVLPMGPQVNRVVVYERSAAKRRNAEDVPSFKEISDAWTRLTGEDISAGKPLWTSFTTDSSRQAAEYRRDRVFLLGDAAHIHLPIGAQGMSAGIGDAMNLGWKLAAEINGNAPADLLDTYHTERHPVAARILANTLAQRILYLSGDEMDPMRAVMMELLAYEDVQKLLVGMVTGLDIKYDVGSGDHPLLGRRLPDFELTASNGSPGKRAFSCLNGGRGIVIDLADNDKVRAAVEPWADRIDVVTTGSRPAALDGVEALLVRPDGYIAWVGFGGSGVNGLPDALGRWFGQS</sequence>
<dbReference type="Gene3D" id="3.30.70.2450">
    <property type="match status" value="1"/>
</dbReference>
<evidence type="ECO:0000313" key="5">
    <source>
        <dbReference type="EMBL" id="RSM81655.1"/>
    </source>
</evidence>
<evidence type="ECO:0000313" key="6">
    <source>
        <dbReference type="Proteomes" id="UP000287547"/>
    </source>
</evidence>
<reference evidence="5 6" key="1">
    <citation type="submission" date="2018-05" db="EMBL/GenBank/DDBJ databases">
        <title>Evolution of GPA BGCs.</title>
        <authorList>
            <person name="Waglechner N."/>
            <person name="Wright G.D."/>
        </authorList>
    </citation>
    <scope>NUCLEOTIDE SEQUENCE [LARGE SCALE GENOMIC DNA]</scope>
    <source>
        <strain evidence="5 6">A82846</strain>
    </source>
</reference>
<keyword evidence="5" id="KW-0560">Oxidoreductase</keyword>
<dbReference type="OrthoDB" id="4141215at2"/>
<dbReference type="InterPro" id="IPR002938">
    <property type="entry name" value="FAD-bd"/>
</dbReference>
<evidence type="ECO:0000256" key="1">
    <source>
        <dbReference type="ARBA" id="ARBA00001974"/>
    </source>
</evidence>
<protein>
    <submittedName>
        <fullName evidence="5">Monooxygenase</fullName>
    </submittedName>
</protein>
<dbReference type="RefSeq" id="WP_037268052.1">
    <property type="nucleotide sequence ID" value="NZ_QHKI01000025.1"/>
</dbReference>
<evidence type="ECO:0000256" key="2">
    <source>
        <dbReference type="ARBA" id="ARBA00022630"/>
    </source>
</evidence>
<dbReference type="AlphaFoldDB" id="A0A428Z4X4"/>
<dbReference type="GO" id="GO:0016709">
    <property type="term" value="F:oxidoreductase activity, acting on paired donors, with incorporation or reduction of molecular oxygen, NAD(P)H as one donor, and incorporation of one atom of oxygen"/>
    <property type="evidence" value="ECO:0007669"/>
    <property type="project" value="UniProtKB-ARBA"/>
</dbReference>
<comment type="cofactor">
    <cofactor evidence="1">
        <name>FAD</name>
        <dbReference type="ChEBI" id="CHEBI:57692"/>
    </cofactor>
</comment>
<dbReference type="SUPFAM" id="SSF51905">
    <property type="entry name" value="FAD/NAD(P)-binding domain"/>
    <property type="match status" value="1"/>
</dbReference>
<dbReference type="Pfam" id="PF21274">
    <property type="entry name" value="Rng_hyd_C"/>
    <property type="match status" value="1"/>
</dbReference>
<comment type="caution">
    <text evidence="5">The sequence shown here is derived from an EMBL/GenBank/DDBJ whole genome shotgun (WGS) entry which is preliminary data.</text>
</comment>
<feature type="domain" description="FAD-binding" evidence="4">
    <location>
        <begin position="5"/>
        <end position="336"/>
    </location>
</feature>
<dbReference type="Gene3D" id="3.40.30.120">
    <property type="match status" value="1"/>
</dbReference>
<dbReference type="Gene3D" id="3.50.50.60">
    <property type="entry name" value="FAD/NAD(P)-binding domain"/>
    <property type="match status" value="2"/>
</dbReference>
<organism evidence="5 6">
    <name type="scientific">Kibdelosporangium aridum</name>
    <dbReference type="NCBI Taxonomy" id="2030"/>
    <lineage>
        <taxon>Bacteria</taxon>
        <taxon>Bacillati</taxon>
        <taxon>Actinomycetota</taxon>
        <taxon>Actinomycetes</taxon>
        <taxon>Pseudonocardiales</taxon>
        <taxon>Pseudonocardiaceae</taxon>
        <taxon>Kibdelosporangium</taxon>
    </lineage>
</organism>
<evidence type="ECO:0000256" key="3">
    <source>
        <dbReference type="ARBA" id="ARBA00022827"/>
    </source>
</evidence>
<keyword evidence="5" id="KW-0503">Monooxygenase</keyword>
<dbReference type="PANTHER" id="PTHR43004:SF19">
    <property type="entry name" value="BINDING MONOOXYGENASE, PUTATIVE (JCVI)-RELATED"/>
    <property type="match status" value="1"/>
</dbReference>
<dbReference type="Pfam" id="PF01494">
    <property type="entry name" value="FAD_binding_3"/>
    <property type="match status" value="1"/>
</dbReference>